<evidence type="ECO:0000256" key="1">
    <source>
        <dbReference type="SAM" id="SignalP"/>
    </source>
</evidence>
<organism evidence="2 3">
    <name type="scientific">Kibdelosporangium aridum</name>
    <dbReference type="NCBI Taxonomy" id="2030"/>
    <lineage>
        <taxon>Bacteria</taxon>
        <taxon>Bacillati</taxon>
        <taxon>Actinomycetota</taxon>
        <taxon>Actinomycetes</taxon>
        <taxon>Pseudonocardiales</taxon>
        <taxon>Pseudonocardiaceae</taxon>
        <taxon>Kibdelosporangium</taxon>
    </lineage>
</organism>
<dbReference type="Proteomes" id="UP000287547">
    <property type="component" value="Unassembled WGS sequence"/>
</dbReference>
<sequence length="139" mass="14335">MTTMIIKFARIFVALAAALGLLVAPAVASAATAKAKPTTLTLDAGGAQVKVKKGNKLSIKGTLGAQGGERQQLVLGLNVFAQVNIGASGWVDLTSKSCQPNSTFHLKLSIDVSADLRLYFPGTDVYASATSNIVGVVVF</sequence>
<reference evidence="2 3" key="1">
    <citation type="submission" date="2018-05" db="EMBL/GenBank/DDBJ databases">
        <title>Evolution of GPA BGCs.</title>
        <authorList>
            <person name="Waglechner N."/>
            <person name="Wright G.D."/>
        </authorList>
    </citation>
    <scope>NUCLEOTIDE SEQUENCE [LARGE SCALE GENOMIC DNA]</scope>
    <source>
        <strain evidence="2 3">A82846</strain>
    </source>
</reference>
<accession>A0A428ZIG8</accession>
<comment type="caution">
    <text evidence="2">The sequence shown here is derived from an EMBL/GenBank/DDBJ whole genome shotgun (WGS) entry which is preliminary data.</text>
</comment>
<keyword evidence="1" id="KW-0732">Signal</keyword>
<name>A0A428ZIG8_KIBAR</name>
<proteinExistence type="predicted"/>
<protein>
    <submittedName>
        <fullName evidence="2">Uncharacterized protein</fullName>
    </submittedName>
</protein>
<feature type="chain" id="PRO_5019001933" evidence="1">
    <location>
        <begin position="31"/>
        <end position="139"/>
    </location>
</feature>
<evidence type="ECO:0000313" key="2">
    <source>
        <dbReference type="EMBL" id="RSM87857.1"/>
    </source>
</evidence>
<feature type="signal peptide" evidence="1">
    <location>
        <begin position="1"/>
        <end position="30"/>
    </location>
</feature>
<dbReference type="AlphaFoldDB" id="A0A428ZIG8"/>
<gene>
    <name evidence="2" type="ORF">DMH04_08990</name>
</gene>
<dbReference type="EMBL" id="QHKI01000005">
    <property type="protein sequence ID" value="RSM87857.1"/>
    <property type="molecule type" value="Genomic_DNA"/>
</dbReference>
<evidence type="ECO:0000313" key="3">
    <source>
        <dbReference type="Proteomes" id="UP000287547"/>
    </source>
</evidence>